<name>A0A1I7XSR3_HETBA</name>
<accession>A0A1I7XSR3</accession>
<organism evidence="2 3">
    <name type="scientific">Heterorhabditis bacteriophora</name>
    <name type="common">Entomopathogenic nematode worm</name>
    <dbReference type="NCBI Taxonomy" id="37862"/>
    <lineage>
        <taxon>Eukaryota</taxon>
        <taxon>Metazoa</taxon>
        <taxon>Ecdysozoa</taxon>
        <taxon>Nematoda</taxon>
        <taxon>Chromadorea</taxon>
        <taxon>Rhabditida</taxon>
        <taxon>Rhabditina</taxon>
        <taxon>Rhabditomorpha</taxon>
        <taxon>Strongyloidea</taxon>
        <taxon>Heterorhabditidae</taxon>
        <taxon>Heterorhabditis</taxon>
    </lineage>
</organism>
<dbReference type="WBParaSite" id="Hba_20575">
    <property type="protein sequence ID" value="Hba_20575"/>
    <property type="gene ID" value="Hba_20575"/>
</dbReference>
<proteinExistence type="predicted"/>
<reference evidence="3" key="1">
    <citation type="submission" date="2016-11" db="UniProtKB">
        <authorList>
            <consortium name="WormBaseParasite"/>
        </authorList>
    </citation>
    <scope>IDENTIFICATION</scope>
</reference>
<dbReference type="AlphaFoldDB" id="A0A1I7XSR3"/>
<feature type="region of interest" description="Disordered" evidence="1">
    <location>
        <begin position="14"/>
        <end position="55"/>
    </location>
</feature>
<evidence type="ECO:0000256" key="1">
    <source>
        <dbReference type="SAM" id="MobiDB-lite"/>
    </source>
</evidence>
<sequence>MFMHVSWKSAVHSILLTTEQRRRRSRWQSAEGGQGSGKKPKANSQHTSVKRAHTTMYLLCPVQDKND</sequence>
<evidence type="ECO:0000313" key="2">
    <source>
        <dbReference type="Proteomes" id="UP000095283"/>
    </source>
</evidence>
<dbReference type="Proteomes" id="UP000095283">
    <property type="component" value="Unplaced"/>
</dbReference>
<protein>
    <submittedName>
        <fullName evidence="3">Secreted protein</fullName>
    </submittedName>
</protein>
<evidence type="ECO:0000313" key="3">
    <source>
        <dbReference type="WBParaSite" id="Hba_20575"/>
    </source>
</evidence>
<keyword evidence="2" id="KW-1185">Reference proteome</keyword>